<keyword evidence="4" id="KW-0175">Coiled coil</keyword>
<evidence type="ECO:0000313" key="6">
    <source>
        <dbReference type="Proteomes" id="UP001628156"/>
    </source>
</evidence>
<protein>
    <recommendedName>
        <fullName evidence="7">Heat shock protein 70</fullName>
    </recommendedName>
</protein>
<dbReference type="SUPFAM" id="SSF100920">
    <property type="entry name" value="Heat shock protein 70kD (HSP70), peptide-binding domain"/>
    <property type="match status" value="1"/>
</dbReference>
<keyword evidence="2 3" id="KW-0067">ATP-binding</keyword>
<dbReference type="PANTHER" id="PTHR19375">
    <property type="entry name" value="HEAT SHOCK PROTEIN 70KDA"/>
    <property type="match status" value="1"/>
</dbReference>
<comment type="caution">
    <text evidence="5">The sequence shown here is derived from an EMBL/GenBank/DDBJ whole genome shotgun (WGS) entry which is preliminary data.</text>
</comment>
<dbReference type="SUPFAM" id="SSF53067">
    <property type="entry name" value="Actin-like ATPase domain"/>
    <property type="match status" value="2"/>
</dbReference>
<accession>A0ABQ0DQT5</accession>
<dbReference type="Gene3D" id="3.30.420.40">
    <property type="match status" value="2"/>
</dbReference>
<dbReference type="InterPro" id="IPR018181">
    <property type="entry name" value="Heat_shock_70_CS"/>
</dbReference>
<dbReference type="Gene3D" id="3.90.640.10">
    <property type="entry name" value="Actin, Chain A, domain 4"/>
    <property type="match status" value="1"/>
</dbReference>
<dbReference type="InterPro" id="IPR013126">
    <property type="entry name" value="Hsp_70_fam"/>
</dbReference>
<sequence length="523" mass="58507">MSSDLYVGIDLGTTRTKAVLWSRQFSSFNVIKFNEKEYLPSVIDTTNPSNVIVGVDSSKEGMIYDIKRIIGKNSKSEGIELEKQRFGKRLIFDKEGNPQIKLNCSSSETLQPEEISAIILNKVKKTIIEQTQTDKFKVIVTVPATFTDQQKDATLCAAQLGGLDVIQILPEPTAAAYAYGVDQNNGNFFAFDFGGGTLDTTILKKTGNSLKVISAGGDQQLGGIDIDINLFEFVLNKIKNEDVNLYNSLNITQSDDSKTQTRKINKRNKLRKEVEKAKIELSSSNDVIINLSEVQDCEEEEGIEFEITQNEFESINKKIFDKCKKVIDDTLKNARMSVKEINKVFLVGGSSHIPAIESLIEEKFGKKIAESKLDRNVVVAKGACMYCYSKGTKVDGSIIPSLSDITLYPIYIKSLDDQDQEFMAQVVKEHSTIPLTRSFEAEAVGGNAIVEIYEGTHQLGKFVIDNVQQPIITMELSIENDYLVHVIARLNNQTIKKAYNATRKQNTNSEIEIRKAHLQKYFK</sequence>
<evidence type="ECO:0000256" key="2">
    <source>
        <dbReference type="ARBA" id="ARBA00022840"/>
    </source>
</evidence>
<keyword evidence="1 3" id="KW-0547">Nucleotide-binding</keyword>
<keyword evidence="6" id="KW-1185">Reference proteome</keyword>
<dbReference type="PRINTS" id="PR00301">
    <property type="entry name" value="HEATSHOCK70"/>
</dbReference>
<dbReference type="CDD" id="cd24029">
    <property type="entry name" value="ASKHA_NBD_HSP70_DnaK_HscA_HscC"/>
    <property type="match status" value="1"/>
</dbReference>
<evidence type="ECO:0008006" key="7">
    <source>
        <dbReference type="Google" id="ProtNLM"/>
    </source>
</evidence>
<evidence type="ECO:0000256" key="3">
    <source>
        <dbReference type="RuleBase" id="RU003322"/>
    </source>
</evidence>
<proteinExistence type="inferred from homology"/>
<evidence type="ECO:0000313" key="5">
    <source>
        <dbReference type="EMBL" id="GAB1225210.1"/>
    </source>
</evidence>
<evidence type="ECO:0000256" key="4">
    <source>
        <dbReference type="SAM" id="Coils"/>
    </source>
</evidence>
<dbReference type="EMBL" id="BAAFRS010000247">
    <property type="protein sequence ID" value="GAB1225210.1"/>
    <property type="molecule type" value="Genomic_DNA"/>
</dbReference>
<name>A0ABQ0DQT5_9EUKA</name>
<dbReference type="InterPro" id="IPR029047">
    <property type="entry name" value="HSP70_peptide-bd_sf"/>
</dbReference>
<feature type="coiled-coil region" evidence="4">
    <location>
        <begin position="260"/>
        <end position="287"/>
    </location>
</feature>
<dbReference type="InterPro" id="IPR043129">
    <property type="entry name" value="ATPase_NBD"/>
</dbReference>
<reference evidence="5 6" key="1">
    <citation type="journal article" date="2019" name="PLoS Negl. Trop. Dis.">
        <title>Whole genome sequencing of Entamoeba nuttalli reveals mammalian host-related molecular signatures and a novel octapeptide-repeat surface protein.</title>
        <authorList>
            <person name="Tanaka M."/>
            <person name="Makiuchi T."/>
            <person name="Komiyama T."/>
            <person name="Shiina T."/>
            <person name="Osaki K."/>
            <person name="Tachibana H."/>
        </authorList>
    </citation>
    <scope>NUCLEOTIDE SEQUENCE [LARGE SCALE GENOMIC DNA]</scope>
    <source>
        <strain evidence="5 6">P19-061405</strain>
    </source>
</reference>
<comment type="similarity">
    <text evidence="3">Belongs to the heat shock protein 70 family.</text>
</comment>
<dbReference type="Pfam" id="PF00012">
    <property type="entry name" value="HSP70"/>
    <property type="match status" value="1"/>
</dbReference>
<gene>
    <name evidence="5" type="ORF">ENUP19_0247G0002</name>
</gene>
<evidence type="ECO:0000256" key="1">
    <source>
        <dbReference type="ARBA" id="ARBA00022741"/>
    </source>
</evidence>
<organism evidence="5 6">
    <name type="scientific">Entamoeba nuttalli</name>
    <dbReference type="NCBI Taxonomy" id="412467"/>
    <lineage>
        <taxon>Eukaryota</taxon>
        <taxon>Amoebozoa</taxon>
        <taxon>Evosea</taxon>
        <taxon>Archamoebae</taxon>
        <taxon>Mastigamoebida</taxon>
        <taxon>Entamoebidae</taxon>
        <taxon>Entamoeba</taxon>
    </lineage>
</organism>
<dbReference type="Proteomes" id="UP001628156">
    <property type="component" value="Unassembled WGS sequence"/>
</dbReference>
<dbReference type="PROSITE" id="PS01036">
    <property type="entry name" value="HSP70_3"/>
    <property type="match status" value="1"/>
</dbReference>